<name>A0ACC5VRP6_9GAMM</name>
<keyword evidence="2" id="KW-1185">Reference proteome</keyword>
<dbReference type="Proteomes" id="UP001319846">
    <property type="component" value="Unassembled WGS sequence"/>
</dbReference>
<dbReference type="EMBL" id="JABYQT010000002">
    <property type="protein sequence ID" value="MBZ5486905.1"/>
    <property type="molecule type" value="Genomic_DNA"/>
</dbReference>
<evidence type="ECO:0000313" key="1">
    <source>
        <dbReference type="EMBL" id="MBZ5486905.1"/>
    </source>
</evidence>
<reference evidence="1" key="1">
    <citation type="submission" date="2020-06" db="EMBL/GenBank/DDBJ databases">
        <title>Whole Genome Sequence of Halomonas aquamarina MB598.</title>
        <authorList>
            <person name="Pervaiz M."/>
            <person name="Fariq A."/>
            <person name="Yasmin A."/>
            <person name="Welch M."/>
        </authorList>
    </citation>
    <scope>NUCLEOTIDE SEQUENCE</scope>
    <source>
        <strain evidence="1">MB598</strain>
    </source>
</reference>
<proteinExistence type="predicted"/>
<evidence type="ECO:0000313" key="2">
    <source>
        <dbReference type="Proteomes" id="UP001319846"/>
    </source>
</evidence>
<sequence>MSATARWTYTHQATLWLQAGKRDPYTREPLFTGPHVIACTFKNMGETQTDDSGQQFVPRDTVWHESPLPIQSGDRIVIGAALEDEVPPATAKTIKKVGAWDMSPFGEEPDFVLFT</sequence>
<gene>
    <name evidence="1" type="ORF">HW452_05135</name>
</gene>
<protein>
    <submittedName>
        <fullName evidence="1">Uncharacterized protein</fullName>
    </submittedName>
</protein>
<accession>A0ACC5VRP6</accession>
<comment type="caution">
    <text evidence="1">The sequence shown here is derived from an EMBL/GenBank/DDBJ whole genome shotgun (WGS) entry which is preliminary data.</text>
</comment>
<organism evidence="1 2">
    <name type="scientific">Vreelandella aquamarina</name>
    <dbReference type="NCBI Taxonomy" id="77097"/>
    <lineage>
        <taxon>Bacteria</taxon>
        <taxon>Pseudomonadati</taxon>
        <taxon>Pseudomonadota</taxon>
        <taxon>Gammaproteobacteria</taxon>
        <taxon>Oceanospirillales</taxon>
        <taxon>Halomonadaceae</taxon>
        <taxon>Vreelandella</taxon>
    </lineage>
</organism>